<sequence length="312" mass="33994">MNQYFSLKPAGDAVPLPGGPNEGLEQPKLTPKSLSPGSRLFDLGQLDVRWDGESETLWTWMTPVDRPNFNPAMLRDFQRWQTEIQREFAGANPGIKYLVLGSRFPGVFNLGGDLDLFGGFISRGDRAGLVKYGRDCVAILHNNMRALDLPLVSIALVQGDALGGGFEAMLSFNVIVAEKGAKFGLPEIAFGLFPGMGAHCLLARKLGLARAEQMMLSNRLYTAEEMYELGLVHVLADPGCGEEAVRAYIARNGRKQSGHRGIYQASALVDPITLDELQSVVDVWADAALCLTPTDLKMMKRLVGAQSRLATV</sequence>
<dbReference type="InterPro" id="IPR029045">
    <property type="entry name" value="ClpP/crotonase-like_dom_sf"/>
</dbReference>
<dbReference type="GO" id="GO:0006635">
    <property type="term" value="P:fatty acid beta-oxidation"/>
    <property type="evidence" value="ECO:0007669"/>
    <property type="project" value="TreeGrafter"/>
</dbReference>
<protein>
    <submittedName>
        <fullName evidence="2">Enoyl-CoA hydratase</fullName>
    </submittedName>
</protein>
<dbReference type="Pfam" id="PF00378">
    <property type="entry name" value="ECH_1"/>
    <property type="match status" value="1"/>
</dbReference>
<dbReference type="Gene3D" id="6.20.390.30">
    <property type="match status" value="1"/>
</dbReference>
<dbReference type="AlphaFoldDB" id="A0A2P7QKC5"/>
<dbReference type="PANTHER" id="PTHR11941">
    <property type="entry name" value="ENOYL-COA HYDRATASE-RELATED"/>
    <property type="match status" value="1"/>
</dbReference>
<name>A0A2P7QKC5_9SPHN</name>
<evidence type="ECO:0000313" key="2">
    <source>
        <dbReference type="EMBL" id="PSJ38392.1"/>
    </source>
</evidence>
<dbReference type="Proteomes" id="UP000241167">
    <property type="component" value="Unassembled WGS sequence"/>
</dbReference>
<comment type="caution">
    <text evidence="2">The sequence shown here is derived from an EMBL/GenBank/DDBJ whole genome shotgun (WGS) entry which is preliminary data.</text>
</comment>
<dbReference type="OrthoDB" id="9802362at2"/>
<reference evidence="2 3" key="1">
    <citation type="submission" date="2018-03" db="EMBL/GenBank/DDBJ databases">
        <title>The draft genome of Sphingosinicella sp. GL-C-18.</title>
        <authorList>
            <person name="Liu L."/>
            <person name="Li L."/>
            <person name="Liang L."/>
            <person name="Zhang X."/>
            <person name="Wang T."/>
        </authorList>
    </citation>
    <scope>NUCLEOTIDE SEQUENCE [LARGE SCALE GENOMIC DNA]</scope>
    <source>
        <strain evidence="2 3">GL-C-18</strain>
    </source>
</reference>
<dbReference type="NCBIfam" id="NF006452">
    <property type="entry name" value="PRK08788.1"/>
    <property type="match status" value="1"/>
</dbReference>
<feature type="region of interest" description="Disordered" evidence="1">
    <location>
        <begin position="1"/>
        <end position="31"/>
    </location>
</feature>
<dbReference type="Gene3D" id="3.90.226.10">
    <property type="entry name" value="2-enoyl-CoA Hydratase, Chain A, domain 1"/>
    <property type="match status" value="1"/>
</dbReference>
<gene>
    <name evidence="2" type="ORF">C7I55_18270</name>
</gene>
<dbReference type="CDD" id="cd06558">
    <property type="entry name" value="crotonase-like"/>
    <property type="match status" value="1"/>
</dbReference>
<dbReference type="SUPFAM" id="SSF52096">
    <property type="entry name" value="ClpP/crotonase"/>
    <property type="match status" value="1"/>
</dbReference>
<proteinExistence type="predicted"/>
<accession>A0A2P7QKC5</accession>
<dbReference type="GO" id="GO:0003824">
    <property type="term" value="F:catalytic activity"/>
    <property type="evidence" value="ECO:0007669"/>
    <property type="project" value="UniProtKB-ARBA"/>
</dbReference>
<dbReference type="RefSeq" id="WP_106514462.1">
    <property type="nucleotide sequence ID" value="NZ_PXYI01000006.1"/>
</dbReference>
<organism evidence="2 3">
    <name type="scientific">Allosphingosinicella deserti</name>
    <dbReference type="NCBI Taxonomy" id="2116704"/>
    <lineage>
        <taxon>Bacteria</taxon>
        <taxon>Pseudomonadati</taxon>
        <taxon>Pseudomonadota</taxon>
        <taxon>Alphaproteobacteria</taxon>
        <taxon>Sphingomonadales</taxon>
        <taxon>Sphingomonadaceae</taxon>
        <taxon>Allosphingosinicella</taxon>
    </lineage>
</organism>
<keyword evidence="3" id="KW-1185">Reference proteome</keyword>
<dbReference type="PANTHER" id="PTHR11941:SF54">
    <property type="entry name" value="ENOYL-COA HYDRATASE, MITOCHONDRIAL"/>
    <property type="match status" value="1"/>
</dbReference>
<evidence type="ECO:0000313" key="3">
    <source>
        <dbReference type="Proteomes" id="UP000241167"/>
    </source>
</evidence>
<dbReference type="InterPro" id="IPR001753">
    <property type="entry name" value="Enoyl-CoA_hydra/iso"/>
</dbReference>
<dbReference type="EMBL" id="PXYI01000006">
    <property type="protein sequence ID" value="PSJ38392.1"/>
    <property type="molecule type" value="Genomic_DNA"/>
</dbReference>
<evidence type="ECO:0000256" key="1">
    <source>
        <dbReference type="SAM" id="MobiDB-lite"/>
    </source>
</evidence>